<accession>A0ABT0EV45</accession>
<evidence type="ECO:0000313" key="4">
    <source>
        <dbReference type="EMBL" id="MCK1789341.1"/>
    </source>
</evidence>
<evidence type="ECO:0000313" key="5">
    <source>
        <dbReference type="Proteomes" id="UP001299876"/>
    </source>
</evidence>
<comment type="similarity">
    <text evidence="1">Belongs to the outer membrane porin (Opr) (TC 1.B.25) family.</text>
</comment>
<keyword evidence="5" id="KW-1185">Reference proteome</keyword>
<evidence type="ECO:0000256" key="2">
    <source>
        <dbReference type="ARBA" id="ARBA00022448"/>
    </source>
</evidence>
<dbReference type="RefSeq" id="WP_247287948.1">
    <property type="nucleotide sequence ID" value="NZ_JAKNRW010000002.1"/>
</dbReference>
<dbReference type="PANTHER" id="PTHR34596">
    <property type="entry name" value="CHITOPORIN"/>
    <property type="match status" value="1"/>
</dbReference>
<dbReference type="Gene3D" id="2.40.160.10">
    <property type="entry name" value="Porin"/>
    <property type="match status" value="1"/>
</dbReference>
<dbReference type="Pfam" id="PF03573">
    <property type="entry name" value="OprD"/>
    <property type="match status" value="1"/>
</dbReference>
<evidence type="ECO:0000256" key="1">
    <source>
        <dbReference type="ARBA" id="ARBA00009075"/>
    </source>
</evidence>
<protein>
    <submittedName>
        <fullName evidence="4">OprD family porin</fullName>
    </submittedName>
</protein>
<dbReference type="Proteomes" id="UP001299876">
    <property type="component" value="Unassembled WGS sequence"/>
</dbReference>
<dbReference type="PANTHER" id="PTHR34596:SF2">
    <property type="entry name" value="CHITOPORIN"/>
    <property type="match status" value="1"/>
</dbReference>
<keyword evidence="2" id="KW-0813">Transport</keyword>
<name>A0ABT0EV45_9PSED</name>
<reference evidence="4 5" key="1">
    <citation type="submission" date="2022-02" db="EMBL/GenBank/DDBJ databases">
        <title>Comparative genomics of the first Antarctic Pseudomonas spp. capable of biotransforming 2,4,6-Trinitrotoluene.</title>
        <authorList>
            <person name="Cabrera M.A."/>
            <person name="Marquez S.L."/>
            <person name="Perez-Donoso J.M."/>
        </authorList>
    </citation>
    <scope>NUCLEOTIDE SEQUENCE [LARGE SCALE GENOMIC DNA]</scope>
    <source>
        <strain evidence="4 5">TNT19</strain>
    </source>
</reference>
<proteinExistence type="inferred from homology"/>
<dbReference type="InterPro" id="IPR023614">
    <property type="entry name" value="Porin_dom_sf"/>
</dbReference>
<sequence length="431" mass="47547">MSQPVRNPFACTPCPTFARRHTLSLISLGGIVLALPLISQAEGFVDDSKATLNLRNAYFNRNYTNPAYPQGKAEEWTQSFILDAKSGFTHGFVGFGVDVLGMYSQKLDSGKGTSGTQLLPIHDGGRPADNFGRMGVAVKGKISKTEVKVGEWMPVLPVLRSDDGRSLPQTFRGGQVTSTEISGLTLYGGQFRQNSPRNDASMEDMSMNGRAAFTSDRFNFGGGEYTFNDKRTLVGVWYSELSDIYQQQYFNLSHSQPLGDWILGANLGFFNGKEDGRALAGDMENKTTFAMLSAKYGGNTFYVGLQKLTGDSAWMRVNGTSGGTLANDSYNSSYDNAKEKSWQLRHDYNFVALGIPGLTMMNRYISGDNVHTGAITEGKEWGRESELAYTVQSGALKNLNVKWRNASIRKDFSTNEFDENRIFISYPLSLL</sequence>
<dbReference type="EMBL" id="JAKNRW010000002">
    <property type="protein sequence ID" value="MCK1789341.1"/>
    <property type="molecule type" value="Genomic_DNA"/>
</dbReference>
<keyword evidence="3" id="KW-0732">Signal</keyword>
<comment type="caution">
    <text evidence="4">The sequence shown here is derived from an EMBL/GenBank/DDBJ whole genome shotgun (WGS) entry which is preliminary data.</text>
</comment>
<organism evidence="4 5">
    <name type="scientific">Pseudomonas violetae</name>
    <dbReference type="NCBI Taxonomy" id="2915813"/>
    <lineage>
        <taxon>Bacteria</taxon>
        <taxon>Pseudomonadati</taxon>
        <taxon>Pseudomonadota</taxon>
        <taxon>Gammaproteobacteria</taxon>
        <taxon>Pseudomonadales</taxon>
        <taxon>Pseudomonadaceae</taxon>
        <taxon>Pseudomonas</taxon>
    </lineage>
</organism>
<evidence type="ECO:0000256" key="3">
    <source>
        <dbReference type="ARBA" id="ARBA00022729"/>
    </source>
</evidence>
<dbReference type="InterPro" id="IPR005318">
    <property type="entry name" value="OM_porin_bac"/>
</dbReference>
<gene>
    <name evidence="4" type="ORF">L9059_03940</name>
</gene>